<gene>
    <name evidence="1" type="ORF">OXH55_12670</name>
</gene>
<dbReference type="Proteomes" id="UP001079657">
    <property type="component" value="Unassembled WGS sequence"/>
</dbReference>
<organism evidence="1 2">
    <name type="scientific">Clostridium ganghwense</name>
    <dbReference type="NCBI Taxonomy" id="312089"/>
    <lineage>
        <taxon>Bacteria</taxon>
        <taxon>Bacillati</taxon>
        <taxon>Bacillota</taxon>
        <taxon>Clostridia</taxon>
        <taxon>Eubacteriales</taxon>
        <taxon>Clostridiaceae</taxon>
        <taxon>Clostridium</taxon>
    </lineage>
</organism>
<keyword evidence="2" id="KW-1185">Reference proteome</keyword>
<name>A0ABT4CR06_9CLOT</name>
<evidence type="ECO:0000313" key="1">
    <source>
        <dbReference type="EMBL" id="MCY6371495.1"/>
    </source>
</evidence>
<evidence type="ECO:0008006" key="3">
    <source>
        <dbReference type="Google" id="ProtNLM"/>
    </source>
</evidence>
<sequence>MRIYIKEKGKIGLFIPVPLWFLRAVCNEKFIKFILKYMEPEQRKYIESIDFGKLSKVLKMLKEYKGLEMVNVEDSKGTKVKIVV</sequence>
<dbReference type="EMBL" id="JAPQES010000004">
    <property type="protein sequence ID" value="MCY6371495.1"/>
    <property type="molecule type" value="Genomic_DNA"/>
</dbReference>
<protein>
    <recommendedName>
        <fullName evidence="3">MarR family transcriptional regulator</fullName>
    </recommendedName>
</protein>
<reference evidence="1" key="1">
    <citation type="submission" date="2022-12" db="EMBL/GenBank/DDBJ databases">
        <authorList>
            <person name="Wang J."/>
        </authorList>
    </citation>
    <scope>NUCLEOTIDE SEQUENCE</scope>
    <source>
        <strain evidence="1">HY-42-06</strain>
    </source>
</reference>
<dbReference type="RefSeq" id="WP_268050356.1">
    <property type="nucleotide sequence ID" value="NZ_JAPQES010000004.1"/>
</dbReference>
<accession>A0ABT4CR06</accession>
<comment type="caution">
    <text evidence="1">The sequence shown here is derived from an EMBL/GenBank/DDBJ whole genome shotgun (WGS) entry which is preliminary data.</text>
</comment>
<proteinExistence type="predicted"/>
<evidence type="ECO:0000313" key="2">
    <source>
        <dbReference type="Proteomes" id="UP001079657"/>
    </source>
</evidence>